<evidence type="ECO:0000313" key="2">
    <source>
        <dbReference type="EMBL" id="RKD12858.1"/>
    </source>
</evidence>
<evidence type="ECO:0000313" key="3">
    <source>
        <dbReference type="Proteomes" id="UP000283433"/>
    </source>
</evidence>
<protein>
    <recommendedName>
        <fullName evidence="1">RES domain-containing protein</fullName>
    </recommendedName>
</protein>
<dbReference type="RefSeq" id="WP_120183085.1">
    <property type="nucleotide sequence ID" value="NZ_MBTA01000029.1"/>
</dbReference>
<reference evidence="2 3" key="1">
    <citation type="submission" date="2016-07" db="EMBL/GenBank/DDBJ databases">
        <title>Genome of Pelobium manganitolerans.</title>
        <authorList>
            <person name="Wu S."/>
            <person name="Wang G."/>
        </authorList>
    </citation>
    <scope>NUCLEOTIDE SEQUENCE [LARGE SCALE GENOMIC DNA]</scope>
    <source>
        <strain evidence="2 3">YS-25</strain>
    </source>
</reference>
<dbReference type="Proteomes" id="UP000283433">
    <property type="component" value="Unassembled WGS sequence"/>
</dbReference>
<dbReference type="OrthoDB" id="9789501at2"/>
<feature type="domain" description="RES" evidence="1">
    <location>
        <begin position="14"/>
        <end position="138"/>
    </location>
</feature>
<dbReference type="InterPro" id="IPR014914">
    <property type="entry name" value="RES_dom"/>
</dbReference>
<dbReference type="EMBL" id="MBTA01000029">
    <property type="protein sequence ID" value="RKD12858.1"/>
    <property type="molecule type" value="Genomic_DNA"/>
</dbReference>
<gene>
    <name evidence="2" type="ORF">BCY91_11490</name>
</gene>
<proteinExistence type="predicted"/>
<name>A0A419S2A8_9SPHI</name>
<dbReference type="SMART" id="SM00953">
    <property type="entry name" value="RES"/>
    <property type="match status" value="1"/>
</dbReference>
<organism evidence="2 3">
    <name type="scientific">Pelobium manganitolerans</name>
    <dbReference type="NCBI Taxonomy" id="1842495"/>
    <lineage>
        <taxon>Bacteria</taxon>
        <taxon>Pseudomonadati</taxon>
        <taxon>Bacteroidota</taxon>
        <taxon>Sphingobacteriia</taxon>
        <taxon>Sphingobacteriales</taxon>
        <taxon>Sphingobacteriaceae</taxon>
        <taxon>Pelobium</taxon>
    </lineage>
</organism>
<dbReference type="Pfam" id="PF08808">
    <property type="entry name" value="RES"/>
    <property type="match status" value="1"/>
</dbReference>
<keyword evidence="3" id="KW-1185">Reference proteome</keyword>
<accession>A0A419S2A8</accession>
<evidence type="ECO:0000259" key="1">
    <source>
        <dbReference type="SMART" id="SM00953"/>
    </source>
</evidence>
<comment type="caution">
    <text evidence="2">The sequence shown here is derived from an EMBL/GenBank/DDBJ whole genome shotgun (WGS) entry which is preliminary data.</text>
</comment>
<dbReference type="AlphaFoldDB" id="A0A419S2A8"/>
<sequence>MELFRLGNCLYAHRLDGEGARIYGGRWNTEGIPAVYFASSRALALLEVLVHLPTGLMPDDFCMANFEVETAYTEISAEKLPNGWNNIPFEQSTQVIGNRFLKQKEFLLLRVPSAIIKGEYNYIANPAHPDISKLKLLQKEPFSFDQRLI</sequence>